<dbReference type="Proteomes" id="UP000247792">
    <property type="component" value="Unassembled WGS sequence"/>
</dbReference>
<dbReference type="OrthoDB" id="5616367at2"/>
<sequence length="82" mass="9238">MQVDHHPLSTEFPEFKQAIHELKADNAHFAKLFAEYDETDKAINRAENGAEHLGDVALEGLKKLRLSLKDQLFHILQSSAVA</sequence>
<dbReference type="Gene3D" id="6.10.280.50">
    <property type="match status" value="1"/>
</dbReference>
<evidence type="ECO:0008006" key="3">
    <source>
        <dbReference type="Google" id="ProtNLM"/>
    </source>
</evidence>
<protein>
    <recommendedName>
        <fullName evidence="3">GTP-binding protein</fullName>
    </recommendedName>
</protein>
<evidence type="ECO:0000313" key="1">
    <source>
        <dbReference type="EMBL" id="PXX35355.1"/>
    </source>
</evidence>
<dbReference type="AlphaFoldDB" id="A0A318IXY3"/>
<reference evidence="1 2" key="1">
    <citation type="submission" date="2018-05" db="EMBL/GenBank/DDBJ databases">
        <title>Genomic Encyclopedia of Type Strains, Phase IV (KMG-IV): sequencing the most valuable type-strain genomes for metagenomic binning, comparative biology and taxonomic classification.</title>
        <authorList>
            <person name="Goeker M."/>
        </authorList>
    </citation>
    <scope>NUCLEOTIDE SEQUENCE [LARGE SCALE GENOMIC DNA]</scope>
    <source>
        <strain evidence="1 2">DSM 19792</strain>
    </source>
</reference>
<dbReference type="Pfam" id="PF04325">
    <property type="entry name" value="DUF465"/>
    <property type="match status" value="1"/>
</dbReference>
<name>A0A318IXY3_9BURK</name>
<keyword evidence="2" id="KW-1185">Reference proteome</keyword>
<dbReference type="EMBL" id="QJKB01000020">
    <property type="protein sequence ID" value="PXX35355.1"/>
    <property type="molecule type" value="Genomic_DNA"/>
</dbReference>
<evidence type="ECO:0000313" key="2">
    <source>
        <dbReference type="Proteomes" id="UP000247792"/>
    </source>
</evidence>
<gene>
    <name evidence="1" type="ORF">DFR42_12043</name>
</gene>
<dbReference type="InterPro" id="IPR007420">
    <property type="entry name" value="DUF465"/>
</dbReference>
<organism evidence="1 2">
    <name type="scientific">Undibacterium pigrum</name>
    <dbReference type="NCBI Taxonomy" id="401470"/>
    <lineage>
        <taxon>Bacteria</taxon>
        <taxon>Pseudomonadati</taxon>
        <taxon>Pseudomonadota</taxon>
        <taxon>Betaproteobacteria</taxon>
        <taxon>Burkholderiales</taxon>
        <taxon>Oxalobacteraceae</taxon>
        <taxon>Undibacterium</taxon>
    </lineage>
</organism>
<dbReference type="InterPro" id="IPR038444">
    <property type="entry name" value="DUF465_sf"/>
</dbReference>
<comment type="caution">
    <text evidence="1">The sequence shown here is derived from an EMBL/GenBank/DDBJ whole genome shotgun (WGS) entry which is preliminary data.</text>
</comment>
<proteinExistence type="predicted"/>
<accession>A0A318IXY3</accession>
<dbReference type="RefSeq" id="WP_110258245.1">
    <property type="nucleotide sequence ID" value="NZ_QJKB01000020.1"/>
</dbReference>